<dbReference type="Gene3D" id="1.10.1200.270">
    <property type="entry name" value="Methyltransferase, alpha-helical capping domain"/>
    <property type="match status" value="1"/>
</dbReference>
<dbReference type="InterPro" id="IPR042086">
    <property type="entry name" value="MeTrfase_capping"/>
</dbReference>
<dbReference type="Gramene" id="Psat06G0017400-T1">
    <property type="protein sequence ID" value="KAI5392913.1"/>
    <property type="gene ID" value="KIW84_060174"/>
</dbReference>
<dbReference type="GO" id="GO:0008168">
    <property type="term" value="F:methyltransferase activity"/>
    <property type="evidence" value="ECO:0007669"/>
    <property type="project" value="UniProtKB-KW"/>
</dbReference>
<keyword evidence="1" id="KW-0489">Methyltransferase</keyword>
<reference evidence="5 6" key="1">
    <citation type="journal article" date="2022" name="Nat. Genet.">
        <title>Improved pea reference genome and pan-genome highlight genomic features and evolutionary characteristics.</title>
        <authorList>
            <person name="Yang T."/>
            <person name="Liu R."/>
            <person name="Luo Y."/>
            <person name="Hu S."/>
            <person name="Wang D."/>
            <person name="Wang C."/>
            <person name="Pandey M.K."/>
            <person name="Ge S."/>
            <person name="Xu Q."/>
            <person name="Li N."/>
            <person name="Li G."/>
            <person name="Huang Y."/>
            <person name="Saxena R.K."/>
            <person name="Ji Y."/>
            <person name="Li M."/>
            <person name="Yan X."/>
            <person name="He Y."/>
            <person name="Liu Y."/>
            <person name="Wang X."/>
            <person name="Xiang C."/>
            <person name="Varshney R.K."/>
            <person name="Ding H."/>
            <person name="Gao S."/>
            <person name="Zong X."/>
        </authorList>
    </citation>
    <scope>NUCLEOTIDE SEQUENCE [LARGE SCALE GENOMIC DNA]</scope>
    <source>
        <strain evidence="5 6">cv. Zhongwan 6</strain>
    </source>
</reference>
<dbReference type="SUPFAM" id="SSF53335">
    <property type="entry name" value="S-adenosyl-L-methionine-dependent methyltransferases"/>
    <property type="match status" value="1"/>
</dbReference>
<dbReference type="Pfam" id="PF03492">
    <property type="entry name" value="Methyltransf_7"/>
    <property type="match status" value="1"/>
</dbReference>
<dbReference type="PANTHER" id="PTHR31009">
    <property type="entry name" value="S-ADENOSYL-L-METHIONINE:CARBOXYL METHYLTRANSFERASE FAMILY PROTEIN"/>
    <property type="match status" value="1"/>
</dbReference>
<evidence type="ECO:0000313" key="5">
    <source>
        <dbReference type="EMBL" id="KAI5392913.1"/>
    </source>
</evidence>
<accession>A0A9D4W0N6</accession>
<dbReference type="InterPro" id="IPR005299">
    <property type="entry name" value="MeTrfase_7"/>
</dbReference>
<dbReference type="AlphaFoldDB" id="A0A9D4W0N6"/>
<dbReference type="InterPro" id="IPR029063">
    <property type="entry name" value="SAM-dependent_MTases_sf"/>
</dbReference>
<evidence type="ECO:0000313" key="6">
    <source>
        <dbReference type="Proteomes" id="UP001058974"/>
    </source>
</evidence>
<dbReference type="OrthoDB" id="1523883at2759"/>
<comment type="caution">
    <text evidence="5">The sequence shown here is derived from an EMBL/GenBank/DDBJ whole genome shotgun (WGS) entry which is preliminary data.</text>
</comment>
<dbReference type="Gene3D" id="3.40.50.150">
    <property type="entry name" value="Vaccinia Virus protein VP39"/>
    <property type="match status" value="1"/>
</dbReference>
<protein>
    <recommendedName>
        <fullName evidence="7">Jasmonate O-methyltransferase</fullName>
    </recommendedName>
</protein>
<keyword evidence="2" id="KW-0808">Transferase</keyword>
<evidence type="ECO:0000256" key="2">
    <source>
        <dbReference type="ARBA" id="ARBA00022679"/>
    </source>
</evidence>
<gene>
    <name evidence="5" type="ORF">KIW84_060174</name>
</gene>
<proteinExistence type="predicted"/>
<organism evidence="5 6">
    <name type="scientific">Pisum sativum</name>
    <name type="common">Garden pea</name>
    <name type="synonym">Lathyrus oleraceus</name>
    <dbReference type="NCBI Taxonomy" id="3888"/>
    <lineage>
        <taxon>Eukaryota</taxon>
        <taxon>Viridiplantae</taxon>
        <taxon>Streptophyta</taxon>
        <taxon>Embryophyta</taxon>
        <taxon>Tracheophyta</taxon>
        <taxon>Spermatophyta</taxon>
        <taxon>Magnoliopsida</taxon>
        <taxon>eudicotyledons</taxon>
        <taxon>Gunneridae</taxon>
        <taxon>Pentapetalae</taxon>
        <taxon>rosids</taxon>
        <taxon>fabids</taxon>
        <taxon>Fabales</taxon>
        <taxon>Fabaceae</taxon>
        <taxon>Papilionoideae</taxon>
        <taxon>50 kb inversion clade</taxon>
        <taxon>NPAAA clade</taxon>
        <taxon>Hologalegina</taxon>
        <taxon>IRL clade</taxon>
        <taxon>Fabeae</taxon>
        <taxon>Lathyrus</taxon>
    </lineage>
</organism>
<keyword evidence="6" id="KW-1185">Reference proteome</keyword>
<evidence type="ECO:0000256" key="4">
    <source>
        <dbReference type="ARBA" id="ARBA00022842"/>
    </source>
</evidence>
<sequence>METVETLHMNKGAGETSYAMNSFIQRKIITLTKEATEKAIMEILCSRREPIMKMGIADLGCSSGPNALRVMSEIVEAIYAASNMLDRPAPKELMLYMNDLFTNDFNNVFASLPSFHKRISRKNGDDSRNNGYFGSNCFVSAVPGTFYGRLFPTKSIHFVHSSSSIHWLSRVPSGLEDKNGKGLNKGNISISKKSPNCVLEAYSQQFKNDFSCLLESRSQEMVYGGRMVLSFLGRQSMDHTSSNCYYQWELLANALMTMVSEGLVEEEKVDSFNTPYYASCYEELKTEIEKEGSFMVYSHEAYEVDWDDGMYLQSDNDILGAMSKGERFSRTMRAGVESILKYHFGNHIMDELFQRYAILVEDHLSKTRAKFFNLIISLVKRH</sequence>
<dbReference type="GO" id="GO:0032259">
    <property type="term" value="P:methylation"/>
    <property type="evidence" value="ECO:0007669"/>
    <property type="project" value="UniProtKB-KW"/>
</dbReference>
<keyword evidence="4" id="KW-0460">Magnesium</keyword>
<name>A0A9D4W0N6_PEA</name>
<evidence type="ECO:0000256" key="3">
    <source>
        <dbReference type="ARBA" id="ARBA00022723"/>
    </source>
</evidence>
<dbReference type="EMBL" id="JAMSHJ010000006">
    <property type="protein sequence ID" value="KAI5392913.1"/>
    <property type="molecule type" value="Genomic_DNA"/>
</dbReference>
<dbReference type="Proteomes" id="UP001058974">
    <property type="component" value="Chromosome 6"/>
</dbReference>
<evidence type="ECO:0008006" key="7">
    <source>
        <dbReference type="Google" id="ProtNLM"/>
    </source>
</evidence>
<dbReference type="GO" id="GO:0046872">
    <property type="term" value="F:metal ion binding"/>
    <property type="evidence" value="ECO:0007669"/>
    <property type="project" value="UniProtKB-KW"/>
</dbReference>
<keyword evidence="3" id="KW-0479">Metal-binding</keyword>
<evidence type="ECO:0000256" key="1">
    <source>
        <dbReference type="ARBA" id="ARBA00022603"/>
    </source>
</evidence>